<dbReference type="EMBL" id="CP001197">
    <property type="protein sequence ID" value="ACL08104.1"/>
    <property type="molecule type" value="Genomic_DNA"/>
</dbReference>
<dbReference type="eggNOG" id="COG0599">
    <property type="taxonomic scope" value="Bacteria"/>
</dbReference>
<dbReference type="PANTHER" id="PTHR33930">
    <property type="entry name" value="ALKYL HYDROPEROXIDE REDUCTASE AHPD"/>
    <property type="match status" value="1"/>
</dbReference>
<dbReference type="SUPFAM" id="SSF69118">
    <property type="entry name" value="AhpD-like"/>
    <property type="match status" value="1"/>
</dbReference>
<dbReference type="InterPro" id="IPR029032">
    <property type="entry name" value="AhpD-like"/>
</dbReference>
<dbReference type="Pfam" id="PF02627">
    <property type="entry name" value="CMD"/>
    <property type="match status" value="1"/>
</dbReference>
<dbReference type="STRING" id="883.DvMF_1150"/>
<evidence type="ECO:0000313" key="2">
    <source>
        <dbReference type="EMBL" id="ACL08104.1"/>
    </source>
</evidence>
<accession>B8DKE2</accession>
<gene>
    <name evidence="2" type="ordered locus">DvMF_1150</name>
</gene>
<dbReference type="Gene3D" id="1.20.1290.10">
    <property type="entry name" value="AhpD-like"/>
    <property type="match status" value="1"/>
</dbReference>
<dbReference type="AlphaFoldDB" id="B8DKE2"/>
<feature type="domain" description="Carboxymuconolactone decarboxylase-like" evidence="1">
    <location>
        <begin position="26"/>
        <end position="106"/>
    </location>
</feature>
<dbReference type="KEGG" id="dvm:DvMF_1150"/>
<protein>
    <submittedName>
        <fullName evidence="2">Alkylhydroperoxidase like protein, AhpD family</fullName>
    </submittedName>
</protein>
<dbReference type="NCBIfam" id="TIGR00778">
    <property type="entry name" value="ahpD_dom"/>
    <property type="match status" value="1"/>
</dbReference>
<dbReference type="GO" id="GO:0051920">
    <property type="term" value="F:peroxiredoxin activity"/>
    <property type="evidence" value="ECO:0007669"/>
    <property type="project" value="InterPro"/>
</dbReference>
<dbReference type="HOGENOM" id="CLU_137228_2_0_7"/>
<keyword evidence="2" id="KW-0575">Peroxidase</keyword>
<sequence>MNDQLRALTAQRKRAHSRLAATGAPVYAAFLDMERAAYADGALPKRHKELIAVGISVVLDCRSCMQWHIEQAAAAGASPAEVLEAVEVGIEMGGGPATVSARFALEVMDEVFGARWTDDVKADMATRRRAAVAAGRSASEGGGVA</sequence>
<evidence type="ECO:0000259" key="1">
    <source>
        <dbReference type="Pfam" id="PF02627"/>
    </source>
</evidence>
<name>B8DKE2_NITV9</name>
<proteinExistence type="predicted"/>
<reference evidence="2" key="1">
    <citation type="submission" date="2008-10" db="EMBL/GenBank/DDBJ databases">
        <title>Complete sequence of Desulfovibrio vulgaris str. 'Miyazaki F'.</title>
        <authorList>
            <person name="Lucas S."/>
            <person name="Copeland A."/>
            <person name="Lapidus A."/>
            <person name="Glavina del Rio T."/>
            <person name="Dalin E."/>
            <person name="Tice H."/>
            <person name="Bruce D."/>
            <person name="Goodwin L."/>
            <person name="Pitluck S."/>
            <person name="Sims D."/>
            <person name="Brettin T."/>
            <person name="Detter J.C."/>
            <person name="Han C."/>
            <person name="Larimer F."/>
            <person name="Land M."/>
            <person name="Hauser L."/>
            <person name="Kyrpides N."/>
            <person name="Mikhailova N."/>
            <person name="Hazen T.C."/>
            <person name="Richardson P."/>
        </authorList>
    </citation>
    <scope>NUCLEOTIDE SEQUENCE</scope>
    <source>
        <strain evidence="2">Miyazaki F</strain>
    </source>
</reference>
<keyword evidence="2" id="KW-0560">Oxidoreductase</keyword>
<dbReference type="PANTHER" id="PTHR33930:SF2">
    <property type="entry name" value="BLR3452 PROTEIN"/>
    <property type="match status" value="1"/>
</dbReference>
<dbReference type="InterPro" id="IPR004675">
    <property type="entry name" value="AhpD_core"/>
</dbReference>
<organism evidence="2">
    <name type="scientific">Nitratidesulfovibrio vulgaris (strain DSM 19637 / Miyazaki F)</name>
    <name type="common">Desulfovibrio vulgaris</name>
    <dbReference type="NCBI Taxonomy" id="883"/>
    <lineage>
        <taxon>Bacteria</taxon>
        <taxon>Pseudomonadati</taxon>
        <taxon>Thermodesulfobacteriota</taxon>
        <taxon>Desulfovibrionia</taxon>
        <taxon>Desulfovibrionales</taxon>
        <taxon>Desulfovibrionaceae</taxon>
        <taxon>Nitratidesulfovibrio</taxon>
    </lineage>
</organism>
<dbReference type="InterPro" id="IPR003779">
    <property type="entry name" value="CMD-like"/>
</dbReference>